<reference evidence="2 3" key="1">
    <citation type="journal article" date="2020" name="G3 (Bethesda)">
        <title>Improved Reference Genome for Cyclotella cryptica CCMP332, a Model for Cell Wall Morphogenesis, Salinity Adaptation, and Lipid Production in Diatoms (Bacillariophyta).</title>
        <authorList>
            <person name="Roberts W.R."/>
            <person name="Downey K.M."/>
            <person name="Ruck E.C."/>
            <person name="Traller J.C."/>
            <person name="Alverson A.J."/>
        </authorList>
    </citation>
    <scope>NUCLEOTIDE SEQUENCE [LARGE SCALE GENOMIC DNA]</scope>
    <source>
        <strain evidence="2 3">CCMP332</strain>
    </source>
</reference>
<feature type="region of interest" description="Disordered" evidence="1">
    <location>
        <begin position="1"/>
        <end position="38"/>
    </location>
</feature>
<accession>A0ABD3PLY4</accession>
<comment type="caution">
    <text evidence="2">The sequence shown here is derived from an EMBL/GenBank/DDBJ whole genome shotgun (WGS) entry which is preliminary data.</text>
</comment>
<feature type="compositionally biased region" description="Basic and acidic residues" evidence="1">
    <location>
        <begin position="1"/>
        <end position="14"/>
    </location>
</feature>
<dbReference type="EMBL" id="JABMIG020000145">
    <property type="protein sequence ID" value="KAL3789173.1"/>
    <property type="molecule type" value="Genomic_DNA"/>
</dbReference>
<protein>
    <submittedName>
        <fullName evidence="2">Uncharacterized protein</fullName>
    </submittedName>
</protein>
<keyword evidence="3" id="KW-1185">Reference proteome</keyword>
<dbReference type="Proteomes" id="UP001516023">
    <property type="component" value="Unassembled WGS sequence"/>
</dbReference>
<evidence type="ECO:0000313" key="3">
    <source>
        <dbReference type="Proteomes" id="UP001516023"/>
    </source>
</evidence>
<organism evidence="2 3">
    <name type="scientific">Cyclotella cryptica</name>
    <dbReference type="NCBI Taxonomy" id="29204"/>
    <lineage>
        <taxon>Eukaryota</taxon>
        <taxon>Sar</taxon>
        <taxon>Stramenopiles</taxon>
        <taxon>Ochrophyta</taxon>
        <taxon>Bacillariophyta</taxon>
        <taxon>Coscinodiscophyceae</taxon>
        <taxon>Thalassiosirophycidae</taxon>
        <taxon>Stephanodiscales</taxon>
        <taxon>Stephanodiscaceae</taxon>
        <taxon>Cyclotella</taxon>
    </lineage>
</organism>
<name>A0ABD3PLY4_9STRA</name>
<sequence length="38" mass="4072">MAGATRGDEGERDMGSGLSQLSEILSDMSERARSEKLT</sequence>
<evidence type="ECO:0000256" key="1">
    <source>
        <dbReference type="SAM" id="MobiDB-lite"/>
    </source>
</evidence>
<dbReference type="AlphaFoldDB" id="A0ABD3PLY4"/>
<evidence type="ECO:0000313" key="2">
    <source>
        <dbReference type="EMBL" id="KAL3789173.1"/>
    </source>
</evidence>
<proteinExistence type="predicted"/>
<feature type="compositionally biased region" description="Basic and acidic residues" evidence="1">
    <location>
        <begin position="28"/>
        <end position="38"/>
    </location>
</feature>
<gene>
    <name evidence="2" type="ORF">HJC23_012262</name>
</gene>